<dbReference type="PROSITE" id="PS51352">
    <property type="entry name" value="THIOREDOXIN_2"/>
    <property type="match status" value="1"/>
</dbReference>
<dbReference type="Proteomes" id="UP000008461">
    <property type="component" value="Chromosome"/>
</dbReference>
<dbReference type="SUPFAM" id="SSF52833">
    <property type="entry name" value="Thioredoxin-like"/>
    <property type="match status" value="1"/>
</dbReference>
<keyword evidence="7" id="KW-1185">Reference proteome</keyword>
<dbReference type="Pfam" id="PF00578">
    <property type="entry name" value="AhpC-TSA"/>
    <property type="match status" value="1"/>
</dbReference>
<dbReference type="GO" id="GO:0017004">
    <property type="term" value="P:cytochrome complex assembly"/>
    <property type="evidence" value="ECO:0007669"/>
    <property type="project" value="UniProtKB-KW"/>
</dbReference>
<evidence type="ECO:0000259" key="5">
    <source>
        <dbReference type="PROSITE" id="PS51352"/>
    </source>
</evidence>
<keyword evidence="4" id="KW-0676">Redox-active center</keyword>
<dbReference type="PANTHER" id="PTHR42852:SF6">
    <property type="entry name" value="THIOL:DISULFIDE INTERCHANGE PROTEIN DSBE"/>
    <property type="match status" value="1"/>
</dbReference>
<dbReference type="OrthoDB" id="9815205at2"/>
<dbReference type="InterPro" id="IPR000866">
    <property type="entry name" value="AhpC/TSA"/>
</dbReference>
<dbReference type="GO" id="GO:0016491">
    <property type="term" value="F:oxidoreductase activity"/>
    <property type="evidence" value="ECO:0007669"/>
    <property type="project" value="InterPro"/>
</dbReference>
<evidence type="ECO:0000313" key="6">
    <source>
        <dbReference type="EMBL" id="AEE51661.1"/>
    </source>
</evidence>
<dbReference type="InterPro" id="IPR017937">
    <property type="entry name" value="Thioredoxin_CS"/>
</dbReference>
<dbReference type="EMBL" id="CP002691">
    <property type="protein sequence ID" value="AEE51661.1"/>
    <property type="molecule type" value="Genomic_DNA"/>
</dbReference>
<keyword evidence="2" id="KW-0201">Cytochrome c-type biogenesis</keyword>
<feature type="domain" description="Thioredoxin" evidence="5">
    <location>
        <begin position="31"/>
        <end position="177"/>
    </location>
</feature>
<sequence length="177" mass="20167">MKLTFDRLVMILLVAVIGVYAGKYFYTKPQFINGQKALNFQAVTIDNQAFKLSDLRGSYVLLDFWGSWCGPCRMENPAWVAFNTRYAGKKLKKADAFHMVSIAIERNEASWKRAILNDGLNWPYHILDQTSSMKFFNSPIAQLYKVRALPSNYLIDPQGTIVGVNVHPEDVEKIIAE</sequence>
<dbReference type="InterPro" id="IPR013766">
    <property type="entry name" value="Thioredoxin_domain"/>
</dbReference>
<evidence type="ECO:0000256" key="1">
    <source>
        <dbReference type="ARBA" id="ARBA00004196"/>
    </source>
</evidence>
<dbReference type="InterPro" id="IPR050553">
    <property type="entry name" value="Thioredoxin_ResA/DsbE_sf"/>
</dbReference>
<gene>
    <name evidence="6" type="ordered locus">Halhy_3809</name>
</gene>
<dbReference type="PROSITE" id="PS00194">
    <property type="entry name" value="THIOREDOXIN_1"/>
    <property type="match status" value="1"/>
</dbReference>
<dbReference type="GO" id="GO:0030313">
    <property type="term" value="C:cell envelope"/>
    <property type="evidence" value="ECO:0007669"/>
    <property type="project" value="UniProtKB-SubCell"/>
</dbReference>
<dbReference type="Gene3D" id="3.40.30.10">
    <property type="entry name" value="Glutaredoxin"/>
    <property type="match status" value="1"/>
</dbReference>
<evidence type="ECO:0000313" key="7">
    <source>
        <dbReference type="Proteomes" id="UP000008461"/>
    </source>
</evidence>
<name>F4L254_HALH1</name>
<dbReference type="HOGENOM" id="CLU_042529_11_2_10"/>
<evidence type="ECO:0000256" key="3">
    <source>
        <dbReference type="ARBA" id="ARBA00023157"/>
    </source>
</evidence>
<reference key="2">
    <citation type="submission" date="2011-04" db="EMBL/GenBank/DDBJ databases">
        <title>Complete sequence of chromosome of Haliscomenobacter hydrossis DSM 1100.</title>
        <authorList>
            <consortium name="US DOE Joint Genome Institute (JGI-PGF)"/>
            <person name="Lucas S."/>
            <person name="Han J."/>
            <person name="Lapidus A."/>
            <person name="Bruce D."/>
            <person name="Goodwin L."/>
            <person name="Pitluck S."/>
            <person name="Peters L."/>
            <person name="Kyrpides N."/>
            <person name="Mavromatis K."/>
            <person name="Ivanova N."/>
            <person name="Ovchinnikova G."/>
            <person name="Pagani I."/>
            <person name="Daligault H."/>
            <person name="Detter J.C."/>
            <person name="Han C."/>
            <person name="Land M."/>
            <person name="Hauser L."/>
            <person name="Markowitz V."/>
            <person name="Cheng J.-F."/>
            <person name="Hugenholtz P."/>
            <person name="Woyke T."/>
            <person name="Wu D."/>
            <person name="Verbarg S."/>
            <person name="Frueling A."/>
            <person name="Brambilla E."/>
            <person name="Klenk H.-P."/>
            <person name="Eisen J.A."/>
        </authorList>
    </citation>
    <scope>NUCLEOTIDE SEQUENCE</scope>
    <source>
        <strain>DSM 1100</strain>
    </source>
</reference>
<dbReference type="STRING" id="760192.Halhy_3809"/>
<evidence type="ECO:0000256" key="4">
    <source>
        <dbReference type="ARBA" id="ARBA00023284"/>
    </source>
</evidence>
<dbReference type="CDD" id="cd02966">
    <property type="entry name" value="TlpA_like_family"/>
    <property type="match status" value="1"/>
</dbReference>
<dbReference type="RefSeq" id="WP_013766200.1">
    <property type="nucleotide sequence ID" value="NC_015510.1"/>
</dbReference>
<protein>
    <submittedName>
        <fullName evidence="6">Alkyl hydroperoxide reductase/ Thiol specific antioxidant/ Mal allergen</fullName>
    </submittedName>
</protein>
<accession>F4L254</accession>
<dbReference type="PANTHER" id="PTHR42852">
    <property type="entry name" value="THIOL:DISULFIDE INTERCHANGE PROTEIN DSBE"/>
    <property type="match status" value="1"/>
</dbReference>
<proteinExistence type="predicted"/>
<dbReference type="KEGG" id="hhy:Halhy_3809"/>
<evidence type="ECO:0000256" key="2">
    <source>
        <dbReference type="ARBA" id="ARBA00022748"/>
    </source>
</evidence>
<dbReference type="AlphaFoldDB" id="F4L254"/>
<reference evidence="6 7" key="1">
    <citation type="journal article" date="2011" name="Stand. Genomic Sci.">
        <title>Complete genome sequence of Haliscomenobacter hydrossis type strain (O).</title>
        <authorList>
            <consortium name="US DOE Joint Genome Institute (JGI-PGF)"/>
            <person name="Daligault H."/>
            <person name="Lapidus A."/>
            <person name="Zeytun A."/>
            <person name="Nolan M."/>
            <person name="Lucas S."/>
            <person name="Del Rio T.G."/>
            <person name="Tice H."/>
            <person name="Cheng J.F."/>
            <person name="Tapia R."/>
            <person name="Han C."/>
            <person name="Goodwin L."/>
            <person name="Pitluck S."/>
            <person name="Liolios K."/>
            <person name="Pagani I."/>
            <person name="Ivanova N."/>
            <person name="Huntemann M."/>
            <person name="Mavromatis K."/>
            <person name="Mikhailova N."/>
            <person name="Pati A."/>
            <person name="Chen A."/>
            <person name="Palaniappan K."/>
            <person name="Land M."/>
            <person name="Hauser L."/>
            <person name="Brambilla E.M."/>
            <person name="Rohde M."/>
            <person name="Verbarg S."/>
            <person name="Goker M."/>
            <person name="Bristow J."/>
            <person name="Eisen J.A."/>
            <person name="Markowitz V."/>
            <person name="Hugenholtz P."/>
            <person name="Kyrpides N.C."/>
            <person name="Klenk H.P."/>
            <person name="Woyke T."/>
        </authorList>
    </citation>
    <scope>NUCLEOTIDE SEQUENCE [LARGE SCALE GENOMIC DNA]</scope>
    <source>
        <strain evidence="7">ATCC 27775 / DSM 1100 / LMG 10767 / O</strain>
    </source>
</reference>
<keyword evidence="3" id="KW-1015">Disulfide bond</keyword>
<organism evidence="6 7">
    <name type="scientific">Haliscomenobacter hydrossis (strain ATCC 27775 / DSM 1100 / LMG 10767 / O)</name>
    <dbReference type="NCBI Taxonomy" id="760192"/>
    <lineage>
        <taxon>Bacteria</taxon>
        <taxon>Pseudomonadati</taxon>
        <taxon>Bacteroidota</taxon>
        <taxon>Saprospiria</taxon>
        <taxon>Saprospirales</taxon>
        <taxon>Haliscomenobacteraceae</taxon>
        <taxon>Haliscomenobacter</taxon>
    </lineage>
</organism>
<comment type="subcellular location">
    <subcellularLocation>
        <location evidence="1">Cell envelope</location>
    </subcellularLocation>
</comment>
<dbReference type="GO" id="GO:0016209">
    <property type="term" value="F:antioxidant activity"/>
    <property type="evidence" value="ECO:0007669"/>
    <property type="project" value="InterPro"/>
</dbReference>
<dbReference type="InterPro" id="IPR036249">
    <property type="entry name" value="Thioredoxin-like_sf"/>
</dbReference>
<dbReference type="eggNOG" id="COG0526">
    <property type="taxonomic scope" value="Bacteria"/>
</dbReference>